<feature type="transmembrane region" description="Helical" evidence="6">
    <location>
        <begin position="12"/>
        <end position="32"/>
    </location>
</feature>
<feature type="transmembrane region" description="Helical" evidence="6">
    <location>
        <begin position="116"/>
        <end position="137"/>
    </location>
</feature>
<dbReference type="RefSeq" id="WP_371871157.1">
    <property type="nucleotide sequence ID" value="NZ_BMAQ01000001.1"/>
</dbReference>
<feature type="transmembrane region" description="Helical" evidence="6">
    <location>
        <begin position="79"/>
        <end position="96"/>
    </location>
</feature>
<evidence type="ECO:0000256" key="2">
    <source>
        <dbReference type="ARBA" id="ARBA00022475"/>
    </source>
</evidence>
<dbReference type="PIRSF" id="PIRSF006483">
    <property type="entry name" value="Membrane_protein_YitT"/>
    <property type="match status" value="1"/>
</dbReference>
<proteinExistence type="predicted"/>
<reference evidence="8" key="1">
    <citation type="submission" date="2020-08" db="EMBL/GenBank/DDBJ databases">
        <authorList>
            <person name="Uke A."/>
            <person name="Chhe C."/>
            <person name="Baramee S."/>
            <person name="Kosugi A."/>
        </authorList>
    </citation>
    <scope>NUCLEOTIDE SEQUENCE</scope>
    <source>
        <strain evidence="8">DA-C8</strain>
    </source>
</reference>
<dbReference type="PANTHER" id="PTHR33545:SF10">
    <property type="entry name" value="UPF0750 MEMBRANE PROTEIN YPJC"/>
    <property type="match status" value="1"/>
</dbReference>
<name>A0A916Q9Z4_9BACL</name>
<feature type="transmembrane region" description="Helical" evidence="6">
    <location>
        <begin position="158"/>
        <end position="176"/>
    </location>
</feature>
<dbReference type="GO" id="GO:0005886">
    <property type="term" value="C:plasma membrane"/>
    <property type="evidence" value="ECO:0007669"/>
    <property type="project" value="UniProtKB-SubCell"/>
</dbReference>
<evidence type="ECO:0000259" key="7">
    <source>
        <dbReference type="Pfam" id="PF10035"/>
    </source>
</evidence>
<comment type="subcellular location">
    <subcellularLocation>
        <location evidence="1">Cell membrane</location>
        <topology evidence="1">Multi-pass membrane protein</topology>
    </subcellularLocation>
</comment>
<comment type="caution">
    <text evidence="8">The sequence shown here is derived from an EMBL/GenBank/DDBJ whole genome shotgun (WGS) entry which is preliminary data.</text>
</comment>
<evidence type="ECO:0000256" key="3">
    <source>
        <dbReference type="ARBA" id="ARBA00022692"/>
    </source>
</evidence>
<dbReference type="Gene3D" id="3.30.70.120">
    <property type="match status" value="1"/>
</dbReference>
<dbReference type="InterPro" id="IPR019264">
    <property type="entry name" value="DUF2179"/>
</dbReference>
<evidence type="ECO:0000256" key="5">
    <source>
        <dbReference type="ARBA" id="ARBA00023136"/>
    </source>
</evidence>
<keyword evidence="3 6" id="KW-0812">Transmembrane</keyword>
<dbReference type="Proteomes" id="UP000654993">
    <property type="component" value="Unassembled WGS sequence"/>
</dbReference>
<evidence type="ECO:0000313" key="8">
    <source>
        <dbReference type="EMBL" id="GFR36910.1"/>
    </source>
</evidence>
<reference evidence="8" key="2">
    <citation type="journal article" date="2021" name="Data Brief">
        <title>Draft genome sequence data of the facultative, thermophilic, xylanolytic bacterium Paenibacillus sp. strain DA-C8.</title>
        <authorList>
            <person name="Chhe C."/>
            <person name="Uke A."/>
            <person name="Baramee S."/>
            <person name="Ungkulpasvich U."/>
            <person name="Tachaapaikoon C."/>
            <person name="Pason P."/>
            <person name="Waeonukul R."/>
            <person name="Ratanakhanokchai K."/>
            <person name="Kosugi A."/>
        </authorList>
    </citation>
    <scope>NUCLEOTIDE SEQUENCE</scope>
    <source>
        <strain evidence="8">DA-C8</strain>
    </source>
</reference>
<dbReference type="InterPro" id="IPR051461">
    <property type="entry name" value="UPF0750_membrane"/>
</dbReference>
<evidence type="ECO:0000313" key="9">
    <source>
        <dbReference type="Proteomes" id="UP000654993"/>
    </source>
</evidence>
<organism evidence="8 9">
    <name type="scientific">Insulibacter thermoxylanivorax</name>
    <dbReference type="NCBI Taxonomy" id="2749268"/>
    <lineage>
        <taxon>Bacteria</taxon>
        <taxon>Bacillati</taxon>
        <taxon>Bacillota</taxon>
        <taxon>Bacilli</taxon>
        <taxon>Bacillales</taxon>
        <taxon>Paenibacillaceae</taxon>
        <taxon>Insulibacter</taxon>
    </lineage>
</organism>
<feature type="domain" description="DUF2179" evidence="7">
    <location>
        <begin position="229"/>
        <end position="283"/>
    </location>
</feature>
<protein>
    <submittedName>
        <fullName evidence="8">Membrane protein</fullName>
    </submittedName>
</protein>
<keyword evidence="9" id="KW-1185">Reference proteome</keyword>
<gene>
    <name evidence="8" type="ORF">PRECH8_02060</name>
</gene>
<feature type="transmembrane region" description="Helical" evidence="6">
    <location>
        <begin position="52"/>
        <end position="72"/>
    </location>
</feature>
<accession>A0A916Q9Z4</accession>
<evidence type="ECO:0000256" key="4">
    <source>
        <dbReference type="ARBA" id="ARBA00022989"/>
    </source>
</evidence>
<feature type="transmembrane region" description="Helical" evidence="6">
    <location>
        <begin position="182"/>
        <end position="199"/>
    </location>
</feature>
<evidence type="ECO:0000256" key="1">
    <source>
        <dbReference type="ARBA" id="ARBA00004651"/>
    </source>
</evidence>
<dbReference type="InterPro" id="IPR015867">
    <property type="entry name" value="N-reg_PII/ATP_PRibTrfase_C"/>
</dbReference>
<keyword evidence="2" id="KW-1003">Cell membrane</keyword>
<dbReference type="Pfam" id="PF02588">
    <property type="entry name" value="YitT_membrane"/>
    <property type="match status" value="1"/>
</dbReference>
<keyword evidence="5 6" id="KW-0472">Membrane</keyword>
<dbReference type="Pfam" id="PF10035">
    <property type="entry name" value="DUF2179"/>
    <property type="match status" value="1"/>
</dbReference>
<dbReference type="EMBL" id="BMAQ01000001">
    <property type="protein sequence ID" value="GFR36910.1"/>
    <property type="molecule type" value="Genomic_DNA"/>
</dbReference>
<dbReference type="PANTHER" id="PTHR33545">
    <property type="entry name" value="UPF0750 MEMBRANE PROTEIN YITT-RELATED"/>
    <property type="match status" value="1"/>
</dbReference>
<sequence length="290" mass="32745">MKISFWKHLFRTVIPILLGTAIYAFGLHMFLIPNQFMEGGVTGIAILLNYMFDWPPSLLTLLINIPLFLLGLRFIGKVEMIYTILGTLSLSFFLWVMERFIDSGMLLTFQTEQDFFLATLYAGVTTGLGLGIVFRAGGTTGGSDIIARIAYKLKHWPMGRTMLWIDAAVIGASFFYIPREKILYTFVIVFIATRIIDFIQEGAYAARAYTIITEKGAEMADLITREIDRGVTIIPAKGAYSKQAKDIIYCIVSRSQMHRLKLLVRSVDPRAFIVISEVQDVLGEGFREEH</sequence>
<dbReference type="AlphaFoldDB" id="A0A916Q9Z4"/>
<dbReference type="CDD" id="cd16380">
    <property type="entry name" value="YitT_C"/>
    <property type="match status" value="1"/>
</dbReference>
<keyword evidence="4 6" id="KW-1133">Transmembrane helix</keyword>
<dbReference type="InterPro" id="IPR003740">
    <property type="entry name" value="YitT"/>
</dbReference>
<evidence type="ECO:0000256" key="6">
    <source>
        <dbReference type="SAM" id="Phobius"/>
    </source>
</evidence>